<name>A0ABS8EX74_9FIRM</name>
<evidence type="ECO:0000256" key="3">
    <source>
        <dbReference type="ARBA" id="ARBA00022676"/>
    </source>
</evidence>
<protein>
    <submittedName>
        <fullName evidence="6">Glycosyltransferase family 2 protein</fullName>
    </submittedName>
</protein>
<dbReference type="Pfam" id="PF00535">
    <property type="entry name" value="Glycos_transf_2"/>
    <property type="match status" value="1"/>
</dbReference>
<gene>
    <name evidence="6" type="ORF">LKD42_11170</name>
</gene>
<dbReference type="InterPro" id="IPR029044">
    <property type="entry name" value="Nucleotide-diphossugar_trans"/>
</dbReference>
<comment type="similarity">
    <text evidence="2">Belongs to the glycosyltransferase 2 family.</text>
</comment>
<sequence length="301" mass="35077">MKRKISFIILNYNDADTTMKLADSLESWKCQKFNLNVVVVDNRSTDSSFTVLKNKYKNAIFTKVIQSEKNGGYSYGNNYGIKFAIKEYNPDYIAIANPDIIINEETVEKLLDSFEKLPDIVMVAPVEKNLKGEGSVKTQRLPLFKDDLLACFNSNMSSTISKNELEYYDDAKTMLKTELIVGCFFVIKTEIIQKVDYLDENTFLFCEERILGKKLKDNHMKMAVRADLEFIHAHSVSIKKSYDIINTWKLIMKSRLYYEKEYNQCTKLKVSVLKLAMNMFIMLLIIKLQLHRLKRWIIRGE</sequence>
<evidence type="ECO:0000256" key="2">
    <source>
        <dbReference type="ARBA" id="ARBA00006739"/>
    </source>
</evidence>
<dbReference type="PANTHER" id="PTHR43179:SF12">
    <property type="entry name" value="GALACTOFURANOSYLTRANSFERASE GLFT2"/>
    <property type="match status" value="1"/>
</dbReference>
<dbReference type="EMBL" id="JAJEQE010000043">
    <property type="protein sequence ID" value="MCC2149806.1"/>
    <property type="molecule type" value="Genomic_DNA"/>
</dbReference>
<dbReference type="SUPFAM" id="SSF53448">
    <property type="entry name" value="Nucleotide-diphospho-sugar transferases"/>
    <property type="match status" value="1"/>
</dbReference>
<dbReference type="RefSeq" id="WP_248835735.1">
    <property type="nucleotide sequence ID" value="NZ_JAJEQE010000043.1"/>
</dbReference>
<dbReference type="PANTHER" id="PTHR43179">
    <property type="entry name" value="RHAMNOSYLTRANSFERASE WBBL"/>
    <property type="match status" value="1"/>
</dbReference>
<comment type="caution">
    <text evidence="6">The sequence shown here is derived from an EMBL/GenBank/DDBJ whole genome shotgun (WGS) entry which is preliminary data.</text>
</comment>
<organism evidence="6 7">
    <name type="scientific">Hominisplanchenecus faecis</name>
    <dbReference type="NCBI Taxonomy" id="2885351"/>
    <lineage>
        <taxon>Bacteria</taxon>
        <taxon>Bacillati</taxon>
        <taxon>Bacillota</taxon>
        <taxon>Clostridia</taxon>
        <taxon>Lachnospirales</taxon>
        <taxon>Lachnospiraceae</taxon>
        <taxon>Hominisplanchenecus</taxon>
    </lineage>
</organism>
<dbReference type="Proteomes" id="UP001299235">
    <property type="component" value="Unassembled WGS sequence"/>
</dbReference>
<evidence type="ECO:0000259" key="5">
    <source>
        <dbReference type="Pfam" id="PF00535"/>
    </source>
</evidence>
<dbReference type="InterPro" id="IPR001173">
    <property type="entry name" value="Glyco_trans_2-like"/>
</dbReference>
<evidence type="ECO:0000256" key="1">
    <source>
        <dbReference type="ARBA" id="ARBA00004776"/>
    </source>
</evidence>
<evidence type="ECO:0000313" key="6">
    <source>
        <dbReference type="EMBL" id="MCC2149806.1"/>
    </source>
</evidence>
<reference evidence="6 7" key="1">
    <citation type="submission" date="2021-10" db="EMBL/GenBank/DDBJ databases">
        <title>Anaerobic single-cell dispensing facilitates the cultivation of human gut bacteria.</title>
        <authorList>
            <person name="Afrizal A."/>
        </authorList>
    </citation>
    <scope>NUCLEOTIDE SEQUENCE [LARGE SCALE GENOMIC DNA]</scope>
    <source>
        <strain evidence="6 7">CLA-AA-H246</strain>
    </source>
</reference>
<keyword evidence="7" id="KW-1185">Reference proteome</keyword>
<evidence type="ECO:0000313" key="7">
    <source>
        <dbReference type="Proteomes" id="UP001299235"/>
    </source>
</evidence>
<evidence type="ECO:0000256" key="4">
    <source>
        <dbReference type="ARBA" id="ARBA00022679"/>
    </source>
</evidence>
<feature type="domain" description="Glycosyltransferase 2-like" evidence="5">
    <location>
        <begin position="6"/>
        <end position="188"/>
    </location>
</feature>
<comment type="pathway">
    <text evidence="1">Cell wall biogenesis; cell wall polysaccharide biosynthesis.</text>
</comment>
<dbReference type="Gene3D" id="3.90.550.10">
    <property type="entry name" value="Spore Coat Polysaccharide Biosynthesis Protein SpsA, Chain A"/>
    <property type="match status" value="1"/>
</dbReference>
<keyword evidence="4" id="KW-0808">Transferase</keyword>
<keyword evidence="3" id="KW-0328">Glycosyltransferase</keyword>
<proteinExistence type="inferred from homology"/>
<accession>A0ABS8EX74</accession>